<feature type="region of interest" description="Disordered" evidence="1">
    <location>
        <begin position="247"/>
        <end position="272"/>
    </location>
</feature>
<comment type="caution">
    <text evidence="2">The sequence shown here is derived from an EMBL/GenBank/DDBJ whole genome shotgun (WGS) entry which is preliminary data.</text>
</comment>
<evidence type="ECO:0008006" key="4">
    <source>
        <dbReference type="Google" id="ProtNLM"/>
    </source>
</evidence>
<dbReference type="Proteomes" id="UP000216758">
    <property type="component" value="Unassembled WGS sequence"/>
</dbReference>
<feature type="region of interest" description="Disordered" evidence="1">
    <location>
        <begin position="151"/>
        <end position="175"/>
    </location>
</feature>
<evidence type="ECO:0000256" key="1">
    <source>
        <dbReference type="SAM" id="MobiDB-lite"/>
    </source>
</evidence>
<protein>
    <recommendedName>
        <fullName evidence="4">DUF1102 domain-containing protein</fullName>
    </recommendedName>
</protein>
<sequence>MKRRNLILLLGGASSGAMSVGTGAFSSMEAERGVSVDVVKDSRAFVGYKTPNDGLKVSEGDSITLVTVTNRFNHDLSIAEVEVGEGDDILGEVEYDSGDFGSGKEQSIKAPVSGIDSDEPVGIEVTVTVEGSGVTAQLFGDTQTRRFTIEREDETDEGNEAVSGSSNGVDFSGGGNAEILGEDRTETVDVYLISPGNSGSDEVVTREDERIETKHKIRGQLSGASGNTIVGVKLDDTVYVHPQWNAEDCGLDQHNNGGQGESRENPPSCESD</sequence>
<proteinExistence type="predicted"/>
<evidence type="ECO:0000313" key="2">
    <source>
        <dbReference type="EMBL" id="OYR72280.1"/>
    </source>
</evidence>
<gene>
    <name evidence="2" type="ORF">DJ78_03335</name>
</gene>
<dbReference type="AlphaFoldDB" id="A0A256JU15"/>
<accession>A0A256JU15</accession>
<dbReference type="EMBL" id="NHPB01000017">
    <property type="protein sequence ID" value="OYR72280.1"/>
    <property type="molecule type" value="Genomic_DNA"/>
</dbReference>
<organism evidence="2 3">
    <name type="scientific">Halorubrum ezzemoulense</name>
    <name type="common">Halorubrum chaoviator</name>
    <dbReference type="NCBI Taxonomy" id="337243"/>
    <lineage>
        <taxon>Archaea</taxon>
        <taxon>Methanobacteriati</taxon>
        <taxon>Methanobacteriota</taxon>
        <taxon>Stenosarchaea group</taxon>
        <taxon>Halobacteria</taxon>
        <taxon>Halobacteriales</taxon>
        <taxon>Haloferacaceae</taxon>
        <taxon>Halorubrum</taxon>
    </lineage>
</organism>
<reference evidence="2 3" key="1">
    <citation type="journal article" date="2014" name="Front. Microbiol.">
        <title>Population and genomic analysis of the genus Halorubrum.</title>
        <authorList>
            <person name="Fullmer M.S."/>
            <person name="Soucy S.M."/>
            <person name="Swithers K.S."/>
            <person name="Makkay A.M."/>
            <person name="Wheeler R."/>
            <person name="Ventosa A."/>
            <person name="Gogarten J.P."/>
            <person name="Papke R.T."/>
        </authorList>
    </citation>
    <scope>NUCLEOTIDE SEQUENCE [LARGE SCALE GENOMIC DNA]</scope>
    <source>
        <strain evidence="2 3">G37</strain>
    </source>
</reference>
<name>A0A256JU15_HALEZ</name>
<evidence type="ECO:0000313" key="3">
    <source>
        <dbReference type="Proteomes" id="UP000216758"/>
    </source>
</evidence>